<comment type="caution">
    <text evidence="3">The sequence shown here is derived from an EMBL/GenBank/DDBJ whole genome shotgun (WGS) entry which is preliminary data.</text>
</comment>
<evidence type="ECO:0000256" key="1">
    <source>
        <dbReference type="ARBA" id="ARBA00010577"/>
    </source>
</evidence>
<dbReference type="AlphaFoldDB" id="A0A6A7K6F7"/>
<keyword evidence="3" id="KW-0282">Flagellum</keyword>
<keyword evidence="3" id="KW-0969">Cilium</keyword>
<dbReference type="InterPro" id="IPR005648">
    <property type="entry name" value="FlgD"/>
</dbReference>
<organism evidence="3 4">
    <name type="scientific">Alkalibaculum sporogenes</name>
    <dbReference type="NCBI Taxonomy" id="2655001"/>
    <lineage>
        <taxon>Bacteria</taxon>
        <taxon>Bacillati</taxon>
        <taxon>Bacillota</taxon>
        <taxon>Clostridia</taxon>
        <taxon>Eubacteriales</taxon>
        <taxon>Eubacteriaceae</taxon>
        <taxon>Alkalibaculum</taxon>
    </lineage>
</organism>
<keyword evidence="3" id="KW-0966">Cell projection</keyword>
<sequence>MQVNNTLAAGQNTQSASTKSSLSVDDFLQIMAAEIRNQNPMGSEGGGSNTDYVSQLAQFTTLEQISDISDSLTLLTLMNQQQYAFTLIGKEVTLTDGDSIVTGVVEKIKFQDGYAMLHVNNKNYNLGAVIEVANSQVEE</sequence>
<accession>A0A6A7K6F7</accession>
<evidence type="ECO:0000313" key="4">
    <source>
        <dbReference type="Proteomes" id="UP000440004"/>
    </source>
</evidence>
<gene>
    <name evidence="3" type="ORF">GC105_03200</name>
</gene>
<name>A0A6A7K6F7_9FIRM</name>
<keyword evidence="4" id="KW-1185">Reference proteome</keyword>
<evidence type="ECO:0000313" key="3">
    <source>
        <dbReference type="EMBL" id="MPW24797.1"/>
    </source>
</evidence>
<comment type="similarity">
    <text evidence="1">Belongs to the FlgD family.</text>
</comment>
<proteinExistence type="inferred from homology"/>
<reference evidence="3 4" key="1">
    <citation type="submission" date="2019-10" db="EMBL/GenBank/DDBJ databases">
        <title>Alkalibaculum tamaniensis sp.nov., a new alkaliphilic acetogen, isolated on methoxylated aromatics from a mud volcano.</title>
        <authorList>
            <person name="Khomyakova M.A."/>
            <person name="Merkel A.Y."/>
            <person name="Bonch-Osmolovskaya E.A."/>
            <person name="Slobodkin A.I."/>
        </authorList>
    </citation>
    <scope>NUCLEOTIDE SEQUENCE [LARGE SCALE GENOMIC DNA]</scope>
    <source>
        <strain evidence="3 4">M08DMB</strain>
    </source>
</reference>
<dbReference type="GO" id="GO:0044781">
    <property type="term" value="P:bacterial-type flagellum organization"/>
    <property type="evidence" value="ECO:0007669"/>
    <property type="project" value="UniProtKB-KW"/>
</dbReference>
<dbReference type="Proteomes" id="UP000440004">
    <property type="component" value="Unassembled WGS sequence"/>
</dbReference>
<dbReference type="RefSeq" id="WP_152801627.1">
    <property type="nucleotide sequence ID" value="NZ_WHNX01000004.1"/>
</dbReference>
<keyword evidence="2" id="KW-1005">Bacterial flagellum biogenesis</keyword>
<dbReference type="EMBL" id="WHNX01000004">
    <property type="protein sequence ID" value="MPW24797.1"/>
    <property type="molecule type" value="Genomic_DNA"/>
</dbReference>
<evidence type="ECO:0000256" key="2">
    <source>
        <dbReference type="ARBA" id="ARBA00022795"/>
    </source>
</evidence>
<protein>
    <submittedName>
        <fullName evidence="3">Flagellar basal body rod modification protein</fullName>
    </submittedName>
</protein>
<dbReference type="Pfam" id="PF03963">
    <property type="entry name" value="FlgD"/>
    <property type="match status" value="1"/>
</dbReference>